<evidence type="ECO:0008006" key="4">
    <source>
        <dbReference type="Google" id="ProtNLM"/>
    </source>
</evidence>
<sequence>MKKQWLIALGLALVVALTTACSNSDSTKSDSKTTSNKTETAANAKADMMQFYMNLVDKINSADKDINAYESALTADPKPSADELASLKEKAAAVAPNVEANIKELKIPSGLKDKKSDLEAILKDLEATYQLKANELKKDQPSLDAANAKFSSADDALGKLLQSVGLAKASLNNDVNS</sequence>
<keyword evidence="1" id="KW-0732">Signal</keyword>
<protein>
    <recommendedName>
        <fullName evidence="4">Lipoprotein</fullName>
    </recommendedName>
</protein>
<dbReference type="RefSeq" id="WP_055742279.1">
    <property type="nucleotide sequence ID" value="NZ_JAAIWL010000002.1"/>
</dbReference>
<gene>
    <name evidence="2" type="ORF">AN964_23880</name>
</gene>
<comment type="caution">
    <text evidence="2">The sequence shown here is derived from an EMBL/GenBank/DDBJ whole genome shotgun (WGS) entry which is preliminary data.</text>
</comment>
<organism evidence="2 3">
    <name type="scientific">Heyndrickxia shackletonii</name>
    <dbReference type="NCBI Taxonomy" id="157838"/>
    <lineage>
        <taxon>Bacteria</taxon>
        <taxon>Bacillati</taxon>
        <taxon>Bacillota</taxon>
        <taxon>Bacilli</taxon>
        <taxon>Bacillales</taxon>
        <taxon>Bacillaceae</taxon>
        <taxon>Heyndrickxia</taxon>
    </lineage>
</organism>
<dbReference type="PATRIC" id="fig|157838.3.peg.5255"/>
<evidence type="ECO:0000256" key="1">
    <source>
        <dbReference type="SAM" id="SignalP"/>
    </source>
</evidence>
<dbReference type="AlphaFoldDB" id="A0A0Q3WRR7"/>
<proteinExistence type="predicted"/>
<dbReference type="PROSITE" id="PS51257">
    <property type="entry name" value="PROKAR_LIPOPROTEIN"/>
    <property type="match status" value="1"/>
</dbReference>
<dbReference type="EMBL" id="LJJC01000015">
    <property type="protein sequence ID" value="KQL50677.1"/>
    <property type="molecule type" value="Genomic_DNA"/>
</dbReference>
<dbReference type="OrthoDB" id="2428534at2"/>
<name>A0A0Q3WRR7_9BACI</name>
<evidence type="ECO:0000313" key="3">
    <source>
        <dbReference type="Proteomes" id="UP000051888"/>
    </source>
</evidence>
<keyword evidence="3" id="KW-1185">Reference proteome</keyword>
<reference evidence="2 3" key="1">
    <citation type="submission" date="2015-09" db="EMBL/GenBank/DDBJ databases">
        <title>Genome sequencing project for genomic taxonomy and phylogenomics of Bacillus-like bacteria.</title>
        <authorList>
            <person name="Liu B."/>
            <person name="Wang J."/>
            <person name="Zhu Y."/>
            <person name="Liu G."/>
            <person name="Chen Q."/>
            <person name="Chen Z."/>
            <person name="Lan J."/>
            <person name="Che J."/>
            <person name="Ge C."/>
            <person name="Shi H."/>
            <person name="Pan Z."/>
            <person name="Liu X."/>
        </authorList>
    </citation>
    <scope>NUCLEOTIDE SEQUENCE [LARGE SCALE GENOMIC DNA]</scope>
    <source>
        <strain evidence="2 3">LMG 18435</strain>
    </source>
</reference>
<feature type="signal peptide" evidence="1">
    <location>
        <begin position="1"/>
        <end position="20"/>
    </location>
</feature>
<feature type="chain" id="PRO_5038522207" description="Lipoprotein" evidence="1">
    <location>
        <begin position="21"/>
        <end position="177"/>
    </location>
</feature>
<dbReference type="Proteomes" id="UP000051888">
    <property type="component" value="Unassembled WGS sequence"/>
</dbReference>
<accession>A0A0Q3WRR7</accession>
<evidence type="ECO:0000313" key="2">
    <source>
        <dbReference type="EMBL" id="KQL50677.1"/>
    </source>
</evidence>